<reference evidence="3 4" key="1">
    <citation type="journal article" date="2016" name="Nat. Commun.">
        <title>Extremotolerant tardigrade genome and improved radiotolerance of human cultured cells by tardigrade-unique protein.</title>
        <authorList>
            <person name="Hashimoto T."/>
            <person name="Horikawa D.D."/>
            <person name="Saito Y."/>
            <person name="Kuwahara H."/>
            <person name="Kozuka-Hata H."/>
            <person name="Shin-I T."/>
            <person name="Minakuchi Y."/>
            <person name="Ohishi K."/>
            <person name="Motoyama A."/>
            <person name="Aizu T."/>
            <person name="Enomoto A."/>
            <person name="Kondo K."/>
            <person name="Tanaka S."/>
            <person name="Hara Y."/>
            <person name="Koshikawa S."/>
            <person name="Sagara H."/>
            <person name="Miura T."/>
            <person name="Yokobori S."/>
            <person name="Miyagawa K."/>
            <person name="Suzuki Y."/>
            <person name="Kubo T."/>
            <person name="Oyama M."/>
            <person name="Kohara Y."/>
            <person name="Fujiyama A."/>
            <person name="Arakawa K."/>
            <person name="Katayama T."/>
            <person name="Toyoda A."/>
            <person name="Kunieda T."/>
        </authorList>
    </citation>
    <scope>NUCLEOTIDE SEQUENCE [LARGE SCALE GENOMIC DNA]</scope>
    <source>
        <strain evidence="3 4">YOKOZUNA-1</strain>
    </source>
</reference>
<feature type="transmembrane region" description="Helical" evidence="2">
    <location>
        <begin position="57"/>
        <end position="82"/>
    </location>
</feature>
<evidence type="ECO:0000256" key="1">
    <source>
        <dbReference type="SAM" id="MobiDB-lite"/>
    </source>
</evidence>
<protein>
    <submittedName>
        <fullName evidence="3">Uncharacterized protein</fullName>
    </submittedName>
</protein>
<keyword evidence="2" id="KW-1133">Transmembrane helix</keyword>
<sequence>MSLIRRSPSSPQPIGDDSFVIDVSDAAPPTKPEGLLSRMSGYTRIRKHSHTEPASMWTSWFCSVQFLLLLVCAAFGIYLVVLHYQILEDAAMTEDLVEEGHWSGVKRMFQRAFGNSGPPDHHPAVLAPPPPLNAQL</sequence>
<keyword evidence="2" id="KW-0812">Transmembrane</keyword>
<evidence type="ECO:0000313" key="4">
    <source>
        <dbReference type="Proteomes" id="UP000186922"/>
    </source>
</evidence>
<keyword evidence="2" id="KW-0472">Membrane</keyword>
<dbReference type="Proteomes" id="UP000186922">
    <property type="component" value="Unassembled WGS sequence"/>
</dbReference>
<dbReference type="AlphaFoldDB" id="A0A1D1UNI6"/>
<evidence type="ECO:0000256" key="2">
    <source>
        <dbReference type="SAM" id="Phobius"/>
    </source>
</evidence>
<dbReference type="EMBL" id="BDGG01000002">
    <property type="protein sequence ID" value="GAU91279.1"/>
    <property type="molecule type" value="Genomic_DNA"/>
</dbReference>
<gene>
    <name evidence="3" type="primary">RvY_03566-1</name>
    <name evidence="3" type="synonym">RvY_03566.1</name>
    <name evidence="3" type="ORF">RvY_03566</name>
</gene>
<comment type="caution">
    <text evidence="3">The sequence shown here is derived from an EMBL/GenBank/DDBJ whole genome shotgun (WGS) entry which is preliminary data.</text>
</comment>
<accession>A0A1D1UNI6</accession>
<organism evidence="3 4">
    <name type="scientific">Ramazzottius varieornatus</name>
    <name type="common">Water bear</name>
    <name type="synonym">Tardigrade</name>
    <dbReference type="NCBI Taxonomy" id="947166"/>
    <lineage>
        <taxon>Eukaryota</taxon>
        <taxon>Metazoa</taxon>
        <taxon>Ecdysozoa</taxon>
        <taxon>Tardigrada</taxon>
        <taxon>Eutardigrada</taxon>
        <taxon>Parachela</taxon>
        <taxon>Hypsibioidea</taxon>
        <taxon>Ramazzottiidae</taxon>
        <taxon>Ramazzottius</taxon>
    </lineage>
</organism>
<feature type="region of interest" description="Disordered" evidence="1">
    <location>
        <begin position="117"/>
        <end position="136"/>
    </location>
</feature>
<proteinExistence type="predicted"/>
<keyword evidence="4" id="KW-1185">Reference proteome</keyword>
<feature type="compositionally biased region" description="Pro residues" evidence="1">
    <location>
        <begin position="126"/>
        <end position="136"/>
    </location>
</feature>
<name>A0A1D1UNI6_RAMVA</name>
<evidence type="ECO:0000313" key="3">
    <source>
        <dbReference type="EMBL" id="GAU91279.1"/>
    </source>
</evidence>